<name>A0A0J5FT85_9GAMM</name>
<evidence type="ECO:0000313" key="2">
    <source>
        <dbReference type="EMBL" id="KMJ45132.1"/>
    </source>
</evidence>
<dbReference type="EMBL" id="LFCV01000064">
    <property type="protein sequence ID" value="KMJ45132.1"/>
    <property type="molecule type" value="Genomic_DNA"/>
</dbReference>
<dbReference type="SMART" id="SM00530">
    <property type="entry name" value="HTH_XRE"/>
    <property type="match status" value="1"/>
</dbReference>
<feature type="domain" description="HTH cro/C1-type" evidence="1">
    <location>
        <begin position="13"/>
        <end position="67"/>
    </location>
</feature>
<proteinExistence type="predicted"/>
<reference evidence="2 3" key="1">
    <citation type="submission" date="2015-06" db="EMBL/GenBank/DDBJ databases">
        <title>Draft Whole-Genome Sequence of the Entomopathogenic Bacterium Xenorhabdus khoisanae.</title>
        <authorList>
            <person name="Naidoo S."/>
            <person name="Featherston J."/>
            <person name="Gray V.M."/>
        </authorList>
    </citation>
    <scope>NUCLEOTIDE SEQUENCE [LARGE SCALE GENOMIC DNA]</scope>
    <source>
        <strain evidence="2 3">MCB</strain>
    </source>
</reference>
<organism evidence="2 3">
    <name type="scientific">Xenorhabdus khoisanae</name>
    <dbReference type="NCBI Taxonomy" id="880157"/>
    <lineage>
        <taxon>Bacteria</taxon>
        <taxon>Pseudomonadati</taxon>
        <taxon>Pseudomonadota</taxon>
        <taxon>Gammaproteobacteria</taxon>
        <taxon>Enterobacterales</taxon>
        <taxon>Morganellaceae</taxon>
        <taxon>Xenorhabdus</taxon>
    </lineage>
</organism>
<gene>
    <name evidence="2" type="ORF">AB204_10565</name>
</gene>
<keyword evidence="3" id="KW-1185">Reference proteome</keyword>
<dbReference type="AlphaFoldDB" id="A0A0J5FT85"/>
<dbReference type="InterPro" id="IPR001387">
    <property type="entry name" value="Cro/C1-type_HTH"/>
</dbReference>
<dbReference type="PATRIC" id="fig|880157.4.peg.2235"/>
<evidence type="ECO:0000259" key="1">
    <source>
        <dbReference type="PROSITE" id="PS50943"/>
    </source>
</evidence>
<evidence type="ECO:0000313" key="3">
    <source>
        <dbReference type="Proteomes" id="UP000036277"/>
    </source>
</evidence>
<dbReference type="SUPFAM" id="SSF47413">
    <property type="entry name" value="lambda repressor-like DNA-binding domains"/>
    <property type="match status" value="1"/>
</dbReference>
<dbReference type="PROSITE" id="PS50943">
    <property type="entry name" value="HTH_CROC1"/>
    <property type="match status" value="1"/>
</dbReference>
<dbReference type="OrthoDB" id="5891007at2"/>
<dbReference type="InterPro" id="IPR010982">
    <property type="entry name" value="Lambda_DNA-bd_dom_sf"/>
</dbReference>
<dbReference type="Proteomes" id="UP000036277">
    <property type="component" value="Unassembled WGS sequence"/>
</dbReference>
<dbReference type="Pfam" id="PF01381">
    <property type="entry name" value="HTH_3"/>
    <property type="match status" value="1"/>
</dbReference>
<dbReference type="Gene3D" id="1.10.260.40">
    <property type="entry name" value="lambda repressor-like DNA-binding domains"/>
    <property type="match status" value="1"/>
</dbReference>
<dbReference type="CDD" id="cd00093">
    <property type="entry name" value="HTH_XRE"/>
    <property type="match status" value="1"/>
</dbReference>
<dbReference type="RefSeq" id="WP_047963329.1">
    <property type="nucleotide sequence ID" value="NZ_CAWMBG010000064.1"/>
</dbReference>
<dbReference type="STRING" id="880157.AB204_10565"/>
<dbReference type="GO" id="GO:0003677">
    <property type="term" value="F:DNA binding"/>
    <property type="evidence" value="ECO:0007669"/>
    <property type="project" value="InterPro"/>
</dbReference>
<sequence length="83" mass="9514">MKITSPKTLAVAIRDKRKEMKFTQKNAAELVGMKQSTVSAFENDPEKCKVETLFKLLSALELQLVITERNPDKDTNNGWTEEW</sequence>
<accession>A0A0J5FT85</accession>
<comment type="caution">
    <text evidence="2">The sequence shown here is derived from an EMBL/GenBank/DDBJ whole genome shotgun (WGS) entry which is preliminary data.</text>
</comment>
<protein>
    <submittedName>
        <fullName evidence="2">XRE family transcriptional regulator</fullName>
    </submittedName>
</protein>